<evidence type="ECO:0000313" key="2">
    <source>
        <dbReference type="Proteomes" id="UP000215155"/>
    </source>
</evidence>
<protein>
    <submittedName>
        <fullName evidence="1">Uncharacterized protein</fullName>
    </submittedName>
</protein>
<name>A0AA91YVY6_9BACT</name>
<sequence>MIFLAQKFVLSIIICIFTATESAKPLNDAQMCGSFFKAVTAPFQACFVELRFYFYSDILLIIRKTLVF</sequence>
<dbReference type="AlphaFoldDB" id="A0AA91YVY6"/>
<comment type="caution">
    <text evidence="1">The sequence shown here is derived from an EMBL/GenBank/DDBJ whole genome shotgun (WGS) entry which is preliminary data.</text>
</comment>
<dbReference type="Proteomes" id="UP000215155">
    <property type="component" value="Unassembled WGS sequence"/>
</dbReference>
<reference evidence="1 2" key="1">
    <citation type="submission" date="2017-07" db="EMBL/GenBank/DDBJ databases">
        <title>Draft genome sequence of Prevotella copri isolated from the gut of healthy adult Indian.</title>
        <authorList>
            <person name="Das B."/>
            <person name="Bag S."/>
            <person name="Ghosh T.S."/>
        </authorList>
    </citation>
    <scope>NUCLEOTIDE SEQUENCE [LARGE SCALE GENOMIC DNA]</scope>
    <source>
        <strain evidence="1 2">Indica</strain>
    </source>
</reference>
<dbReference type="EMBL" id="NMPZ01000036">
    <property type="protein sequence ID" value="OXL42676.1"/>
    <property type="molecule type" value="Genomic_DNA"/>
</dbReference>
<organism evidence="1 2">
    <name type="scientific">Segatella copri</name>
    <dbReference type="NCBI Taxonomy" id="165179"/>
    <lineage>
        <taxon>Bacteria</taxon>
        <taxon>Pseudomonadati</taxon>
        <taxon>Bacteroidota</taxon>
        <taxon>Bacteroidia</taxon>
        <taxon>Bacteroidales</taxon>
        <taxon>Prevotellaceae</taxon>
        <taxon>Segatella</taxon>
    </lineage>
</organism>
<proteinExistence type="predicted"/>
<accession>A0AA91YVY6</accession>
<gene>
    <name evidence="1" type="ORF">CFT61_15265</name>
</gene>
<evidence type="ECO:0000313" key="1">
    <source>
        <dbReference type="EMBL" id="OXL42676.1"/>
    </source>
</evidence>